<keyword evidence="1" id="KW-0472">Membrane</keyword>
<dbReference type="EMBL" id="WBJZ01000004">
    <property type="protein sequence ID" value="KAB1660042.1"/>
    <property type="molecule type" value="Genomic_DNA"/>
</dbReference>
<keyword evidence="1" id="KW-0812">Transmembrane</keyword>
<dbReference type="OrthoDB" id="5123577at2"/>
<name>A0A7J5BZG4_9MICO</name>
<evidence type="ECO:0000313" key="3">
    <source>
        <dbReference type="Proteomes" id="UP000467240"/>
    </source>
</evidence>
<feature type="transmembrane region" description="Helical" evidence="1">
    <location>
        <begin position="80"/>
        <end position="102"/>
    </location>
</feature>
<gene>
    <name evidence="2" type="ORF">F8O01_03675</name>
</gene>
<reference evidence="2 3" key="1">
    <citation type="submission" date="2019-09" db="EMBL/GenBank/DDBJ databases">
        <title>Phylogeny of genus Pseudoclavibacter and closely related genus.</title>
        <authorList>
            <person name="Li Y."/>
        </authorList>
    </citation>
    <scope>NUCLEOTIDE SEQUENCE [LARGE SCALE GENOMIC DNA]</scope>
    <source>
        <strain evidence="2 3">DSM 23821</strain>
    </source>
</reference>
<dbReference type="AlphaFoldDB" id="A0A7J5BZG4"/>
<feature type="transmembrane region" description="Helical" evidence="1">
    <location>
        <begin position="21"/>
        <end position="40"/>
    </location>
</feature>
<organism evidence="2 3">
    <name type="scientific">Pseudoclavibacter chungangensis</name>
    <dbReference type="NCBI Taxonomy" id="587635"/>
    <lineage>
        <taxon>Bacteria</taxon>
        <taxon>Bacillati</taxon>
        <taxon>Actinomycetota</taxon>
        <taxon>Actinomycetes</taxon>
        <taxon>Micrococcales</taxon>
        <taxon>Microbacteriaceae</taxon>
        <taxon>Pseudoclavibacter</taxon>
    </lineage>
</organism>
<proteinExistence type="predicted"/>
<protein>
    <submittedName>
        <fullName evidence="2">Uncharacterized protein</fullName>
    </submittedName>
</protein>
<feature type="transmembrane region" description="Helical" evidence="1">
    <location>
        <begin position="46"/>
        <end position="68"/>
    </location>
</feature>
<sequence length="106" mass="10886">MSESTRMRDQPALTTSPGTSWIVVAAVTFALCGAVFVLLIPEAPVFGWVAIGVLATLLVAMLVVRYAVRPGPRRLVPLAVLYCSMVGFALIAVLAVGAGAIAGSGT</sequence>
<keyword evidence="3" id="KW-1185">Reference proteome</keyword>
<dbReference type="Proteomes" id="UP000467240">
    <property type="component" value="Unassembled WGS sequence"/>
</dbReference>
<accession>A0A7J5BZG4</accession>
<evidence type="ECO:0000256" key="1">
    <source>
        <dbReference type="SAM" id="Phobius"/>
    </source>
</evidence>
<comment type="caution">
    <text evidence="2">The sequence shown here is derived from an EMBL/GenBank/DDBJ whole genome shotgun (WGS) entry which is preliminary data.</text>
</comment>
<evidence type="ECO:0000313" key="2">
    <source>
        <dbReference type="EMBL" id="KAB1660042.1"/>
    </source>
</evidence>
<dbReference type="RefSeq" id="WP_158039540.1">
    <property type="nucleotide sequence ID" value="NZ_JACCFV010000001.1"/>
</dbReference>
<keyword evidence="1" id="KW-1133">Transmembrane helix</keyword>